<gene>
    <name evidence="1" type="ORF">AWC14_14645</name>
</gene>
<dbReference type="AlphaFoldDB" id="A0A1X1XFU9"/>
<evidence type="ECO:0000313" key="2">
    <source>
        <dbReference type="Proteomes" id="UP000193487"/>
    </source>
</evidence>
<accession>A0A1X1XFU9</accession>
<evidence type="ECO:0000313" key="1">
    <source>
        <dbReference type="EMBL" id="ORV97796.1"/>
    </source>
</evidence>
<comment type="caution">
    <text evidence="1">The sequence shown here is derived from an EMBL/GenBank/DDBJ whole genome shotgun (WGS) entry which is preliminary data.</text>
</comment>
<proteinExistence type="predicted"/>
<reference evidence="1 2" key="1">
    <citation type="submission" date="2016-01" db="EMBL/GenBank/DDBJ databases">
        <title>The new phylogeny of the genus Mycobacterium.</title>
        <authorList>
            <person name="Tarcisio F."/>
            <person name="Conor M."/>
            <person name="Antonella G."/>
            <person name="Elisabetta G."/>
            <person name="Giulia F.S."/>
            <person name="Sara T."/>
            <person name="Anna F."/>
            <person name="Clotilde B."/>
            <person name="Roberto B."/>
            <person name="Veronica D.S."/>
            <person name="Fabio R."/>
            <person name="Monica P."/>
            <person name="Olivier J."/>
            <person name="Enrico T."/>
            <person name="Nicola S."/>
        </authorList>
    </citation>
    <scope>NUCLEOTIDE SEQUENCE [LARGE SCALE GENOMIC DNA]</scope>
    <source>
        <strain evidence="1 2">DSM 45166</strain>
    </source>
</reference>
<dbReference type="EMBL" id="LQPE01000165">
    <property type="protein sequence ID" value="ORV97796.1"/>
    <property type="molecule type" value="Genomic_DNA"/>
</dbReference>
<dbReference type="Proteomes" id="UP000193487">
    <property type="component" value="Unassembled WGS sequence"/>
</dbReference>
<organism evidence="1 2">
    <name type="scientific">Mycobacterium kyorinense</name>
    <dbReference type="NCBI Taxonomy" id="487514"/>
    <lineage>
        <taxon>Bacteria</taxon>
        <taxon>Bacillati</taxon>
        <taxon>Actinomycetota</taxon>
        <taxon>Actinomycetes</taxon>
        <taxon>Mycobacteriales</taxon>
        <taxon>Mycobacteriaceae</taxon>
        <taxon>Mycobacterium</taxon>
    </lineage>
</organism>
<keyword evidence="2" id="KW-1185">Reference proteome</keyword>
<name>A0A1X1XFU9_9MYCO</name>
<protein>
    <submittedName>
        <fullName evidence="1">Uncharacterized protein</fullName>
    </submittedName>
</protein>
<sequence>MEVHGDAGSRWSFNLDVDAVVDAAVVCVHEHFVDEICSSFCARSYCSDLVVAGDGHLAPFVVADILLPERILRV</sequence>